<accession>A0A8J3LDB0</accession>
<feature type="domain" description="HTH tetR-type" evidence="5">
    <location>
        <begin position="21"/>
        <end position="81"/>
    </location>
</feature>
<evidence type="ECO:0000313" key="6">
    <source>
        <dbReference type="EMBL" id="GIG16454.1"/>
    </source>
</evidence>
<organism evidence="6 7">
    <name type="scientific">Catellatospora methionotrophica</name>
    <dbReference type="NCBI Taxonomy" id="121620"/>
    <lineage>
        <taxon>Bacteria</taxon>
        <taxon>Bacillati</taxon>
        <taxon>Actinomycetota</taxon>
        <taxon>Actinomycetes</taxon>
        <taxon>Micromonosporales</taxon>
        <taxon>Micromonosporaceae</taxon>
        <taxon>Catellatospora</taxon>
    </lineage>
</organism>
<dbReference type="RefSeq" id="WP_166385640.1">
    <property type="nucleotide sequence ID" value="NZ_BAAATT010000003.1"/>
</dbReference>
<keyword evidence="2 4" id="KW-0238">DNA-binding</keyword>
<dbReference type="PANTHER" id="PTHR30055:SF148">
    <property type="entry name" value="TETR-FAMILY TRANSCRIPTIONAL REGULATOR"/>
    <property type="match status" value="1"/>
</dbReference>
<evidence type="ECO:0000256" key="1">
    <source>
        <dbReference type="ARBA" id="ARBA00023015"/>
    </source>
</evidence>
<evidence type="ECO:0000256" key="2">
    <source>
        <dbReference type="ARBA" id="ARBA00023125"/>
    </source>
</evidence>
<dbReference type="PANTHER" id="PTHR30055">
    <property type="entry name" value="HTH-TYPE TRANSCRIPTIONAL REGULATOR RUTR"/>
    <property type="match status" value="1"/>
</dbReference>
<evidence type="ECO:0000256" key="3">
    <source>
        <dbReference type="ARBA" id="ARBA00023163"/>
    </source>
</evidence>
<dbReference type="InterPro" id="IPR050109">
    <property type="entry name" value="HTH-type_TetR-like_transc_reg"/>
</dbReference>
<keyword evidence="1" id="KW-0805">Transcription regulation</keyword>
<comment type="caution">
    <text evidence="6">The sequence shown here is derived from an EMBL/GenBank/DDBJ whole genome shotgun (WGS) entry which is preliminary data.</text>
</comment>
<feature type="DNA-binding region" description="H-T-H motif" evidence="4">
    <location>
        <begin position="44"/>
        <end position="63"/>
    </location>
</feature>
<keyword evidence="3" id="KW-0804">Transcription</keyword>
<gene>
    <name evidence="6" type="ORF">Cme02nite_47860</name>
</gene>
<protein>
    <submittedName>
        <fullName evidence="6">TetR family transcriptional regulator</fullName>
    </submittedName>
</protein>
<keyword evidence="7" id="KW-1185">Reference proteome</keyword>
<dbReference type="PROSITE" id="PS50977">
    <property type="entry name" value="HTH_TETR_2"/>
    <property type="match status" value="1"/>
</dbReference>
<reference evidence="6" key="1">
    <citation type="submission" date="2021-01" db="EMBL/GenBank/DDBJ databases">
        <title>Whole genome shotgun sequence of Catellatospora methionotrophica NBRC 14553.</title>
        <authorList>
            <person name="Komaki H."/>
            <person name="Tamura T."/>
        </authorList>
    </citation>
    <scope>NUCLEOTIDE SEQUENCE</scope>
    <source>
        <strain evidence="6">NBRC 14553</strain>
    </source>
</reference>
<sequence>MSATSRPATPGPARRTGGRSAAVLAAVRSAVEDLVSERGIAQVTIPMVAERAGVNPTSIYRRWGDAASMINDLATYRIAPDRPLPDTGDLRADLTGWAQELVEHFRQPAAAALLRGGAAAAGDGDSDCLRNRRAEATMLLDRAGSGLPVDEVIDHVIAPVVYRVLFRPWTLDDDLAARLVDRLFAGR</sequence>
<dbReference type="InterPro" id="IPR036271">
    <property type="entry name" value="Tet_transcr_reg_TetR-rel_C_sf"/>
</dbReference>
<dbReference type="SUPFAM" id="SSF46689">
    <property type="entry name" value="Homeodomain-like"/>
    <property type="match status" value="1"/>
</dbReference>
<dbReference type="InterPro" id="IPR001647">
    <property type="entry name" value="HTH_TetR"/>
</dbReference>
<dbReference type="Proteomes" id="UP000660339">
    <property type="component" value="Unassembled WGS sequence"/>
</dbReference>
<dbReference type="Gene3D" id="1.10.10.60">
    <property type="entry name" value="Homeodomain-like"/>
    <property type="match status" value="1"/>
</dbReference>
<dbReference type="Pfam" id="PF16859">
    <property type="entry name" value="TetR_C_11"/>
    <property type="match status" value="1"/>
</dbReference>
<dbReference type="EMBL" id="BONJ01000026">
    <property type="protein sequence ID" value="GIG16454.1"/>
    <property type="molecule type" value="Genomic_DNA"/>
</dbReference>
<dbReference type="GO" id="GO:0000976">
    <property type="term" value="F:transcription cis-regulatory region binding"/>
    <property type="evidence" value="ECO:0007669"/>
    <property type="project" value="TreeGrafter"/>
</dbReference>
<dbReference type="InterPro" id="IPR011075">
    <property type="entry name" value="TetR_C"/>
</dbReference>
<dbReference type="Pfam" id="PF00440">
    <property type="entry name" value="TetR_N"/>
    <property type="match status" value="1"/>
</dbReference>
<evidence type="ECO:0000256" key="4">
    <source>
        <dbReference type="PROSITE-ProRule" id="PRU00335"/>
    </source>
</evidence>
<dbReference type="SUPFAM" id="SSF48498">
    <property type="entry name" value="Tetracyclin repressor-like, C-terminal domain"/>
    <property type="match status" value="1"/>
</dbReference>
<proteinExistence type="predicted"/>
<dbReference type="GO" id="GO:0003700">
    <property type="term" value="F:DNA-binding transcription factor activity"/>
    <property type="evidence" value="ECO:0007669"/>
    <property type="project" value="TreeGrafter"/>
</dbReference>
<evidence type="ECO:0000259" key="5">
    <source>
        <dbReference type="PROSITE" id="PS50977"/>
    </source>
</evidence>
<name>A0A8J3LDB0_9ACTN</name>
<dbReference type="Gene3D" id="1.10.357.10">
    <property type="entry name" value="Tetracycline Repressor, domain 2"/>
    <property type="match status" value="1"/>
</dbReference>
<dbReference type="InterPro" id="IPR009057">
    <property type="entry name" value="Homeodomain-like_sf"/>
</dbReference>
<evidence type="ECO:0000313" key="7">
    <source>
        <dbReference type="Proteomes" id="UP000660339"/>
    </source>
</evidence>
<dbReference type="AlphaFoldDB" id="A0A8J3LDB0"/>